<dbReference type="Proteomes" id="UP000652761">
    <property type="component" value="Unassembled WGS sequence"/>
</dbReference>
<organism evidence="2 3">
    <name type="scientific">Colocasia esculenta</name>
    <name type="common">Wild taro</name>
    <name type="synonym">Arum esculentum</name>
    <dbReference type="NCBI Taxonomy" id="4460"/>
    <lineage>
        <taxon>Eukaryota</taxon>
        <taxon>Viridiplantae</taxon>
        <taxon>Streptophyta</taxon>
        <taxon>Embryophyta</taxon>
        <taxon>Tracheophyta</taxon>
        <taxon>Spermatophyta</taxon>
        <taxon>Magnoliopsida</taxon>
        <taxon>Liliopsida</taxon>
        <taxon>Araceae</taxon>
        <taxon>Aroideae</taxon>
        <taxon>Colocasieae</taxon>
        <taxon>Colocasia</taxon>
    </lineage>
</organism>
<gene>
    <name evidence="2" type="ORF">Taro_008361</name>
</gene>
<feature type="region of interest" description="Disordered" evidence="1">
    <location>
        <begin position="21"/>
        <end position="53"/>
    </location>
</feature>
<accession>A0A843U0V4</accession>
<proteinExistence type="predicted"/>
<keyword evidence="3" id="KW-1185">Reference proteome</keyword>
<evidence type="ECO:0000313" key="3">
    <source>
        <dbReference type="Proteomes" id="UP000652761"/>
    </source>
</evidence>
<evidence type="ECO:0000256" key="1">
    <source>
        <dbReference type="SAM" id="MobiDB-lite"/>
    </source>
</evidence>
<reference evidence="2" key="1">
    <citation type="submission" date="2017-07" db="EMBL/GenBank/DDBJ databases">
        <title>Taro Niue Genome Assembly and Annotation.</title>
        <authorList>
            <person name="Atibalentja N."/>
            <person name="Keating K."/>
            <person name="Fields C.J."/>
        </authorList>
    </citation>
    <scope>NUCLEOTIDE SEQUENCE</scope>
    <source>
        <strain evidence="2">Niue_2</strain>
        <tissue evidence="2">Leaf</tissue>
    </source>
</reference>
<comment type="caution">
    <text evidence="2">The sequence shown here is derived from an EMBL/GenBank/DDBJ whole genome shotgun (WGS) entry which is preliminary data.</text>
</comment>
<name>A0A843U0V4_COLES</name>
<evidence type="ECO:0000313" key="2">
    <source>
        <dbReference type="EMBL" id="MQL75976.1"/>
    </source>
</evidence>
<sequence length="178" mass="19478">MNLLCHFQCFYQGKLQVYSKPRSKATENNRSAGSDPADPDLSRVRSEDPSDSIGVWLIQDRPAVHQGEYHEPNQDQWPTPPLALDILDLPYSCEEAAVVVVACGGEPPQSSGGGGEGGDLRRGGREPRRGRPLSGLRRQLCLRSPETPDPSLRRDPQESALVGSDPLGADLSRRIRPD</sequence>
<dbReference type="EMBL" id="NMUH01000274">
    <property type="protein sequence ID" value="MQL75976.1"/>
    <property type="molecule type" value="Genomic_DNA"/>
</dbReference>
<protein>
    <submittedName>
        <fullName evidence="2">Uncharacterized protein</fullName>
    </submittedName>
</protein>
<feature type="region of interest" description="Disordered" evidence="1">
    <location>
        <begin position="104"/>
        <end position="178"/>
    </location>
</feature>
<feature type="compositionally biased region" description="Basic and acidic residues" evidence="1">
    <location>
        <begin position="118"/>
        <end position="129"/>
    </location>
</feature>
<dbReference type="AlphaFoldDB" id="A0A843U0V4"/>